<dbReference type="AlphaFoldDB" id="A0A2I0HHL5"/>
<dbReference type="Proteomes" id="UP000233551">
    <property type="component" value="Unassembled WGS sequence"/>
</dbReference>
<keyword evidence="3" id="KW-1185">Reference proteome</keyword>
<feature type="region of interest" description="Disordered" evidence="1">
    <location>
        <begin position="76"/>
        <end position="153"/>
    </location>
</feature>
<gene>
    <name evidence="2" type="ORF">CRG98_048387</name>
</gene>
<name>A0A2I0HHL5_PUNGR</name>
<comment type="caution">
    <text evidence="2">The sequence shown here is derived from an EMBL/GenBank/DDBJ whole genome shotgun (WGS) entry which is preliminary data.</text>
</comment>
<evidence type="ECO:0000313" key="3">
    <source>
        <dbReference type="Proteomes" id="UP000233551"/>
    </source>
</evidence>
<sequence>MGKFISTAKEHALRYAQIEKPKTYAEIDICIYTGLGPDWASIVLAQSERMLTMTTKELQSLMVSHEERQLYAAVQTTPSPAPSPAPLSGLLDPIPTEINYANSQGNQGGRGNWNGKENGKGGKGKGKWSSVRKSLAKGQTETLVSAPLRDSMT</sequence>
<evidence type="ECO:0000313" key="2">
    <source>
        <dbReference type="EMBL" id="PKI31217.1"/>
    </source>
</evidence>
<dbReference type="EMBL" id="PGOL01009115">
    <property type="protein sequence ID" value="PKI31217.1"/>
    <property type="molecule type" value="Genomic_DNA"/>
</dbReference>
<accession>A0A2I0HHL5</accession>
<reference evidence="2 3" key="1">
    <citation type="submission" date="2017-11" db="EMBL/GenBank/DDBJ databases">
        <title>De-novo sequencing of pomegranate (Punica granatum L.) genome.</title>
        <authorList>
            <person name="Akparov Z."/>
            <person name="Amiraslanov A."/>
            <person name="Hajiyeva S."/>
            <person name="Abbasov M."/>
            <person name="Kaur K."/>
            <person name="Hamwieh A."/>
            <person name="Solovyev V."/>
            <person name="Salamov A."/>
            <person name="Braich B."/>
            <person name="Kosarev P."/>
            <person name="Mahmoud A."/>
            <person name="Hajiyev E."/>
            <person name="Babayeva S."/>
            <person name="Izzatullayeva V."/>
            <person name="Mammadov A."/>
            <person name="Mammadov A."/>
            <person name="Sharifova S."/>
            <person name="Ojaghi J."/>
            <person name="Eynullazada K."/>
            <person name="Bayramov B."/>
            <person name="Abdulazimova A."/>
            <person name="Shahmuradov I."/>
        </authorList>
    </citation>
    <scope>NUCLEOTIDE SEQUENCE [LARGE SCALE GENOMIC DNA]</scope>
    <source>
        <strain evidence="3">cv. AG2017</strain>
        <tissue evidence="2">Leaf</tissue>
    </source>
</reference>
<protein>
    <submittedName>
        <fullName evidence="2">Uncharacterized protein</fullName>
    </submittedName>
</protein>
<proteinExistence type="predicted"/>
<organism evidence="2 3">
    <name type="scientific">Punica granatum</name>
    <name type="common">Pomegranate</name>
    <dbReference type="NCBI Taxonomy" id="22663"/>
    <lineage>
        <taxon>Eukaryota</taxon>
        <taxon>Viridiplantae</taxon>
        <taxon>Streptophyta</taxon>
        <taxon>Embryophyta</taxon>
        <taxon>Tracheophyta</taxon>
        <taxon>Spermatophyta</taxon>
        <taxon>Magnoliopsida</taxon>
        <taxon>eudicotyledons</taxon>
        <taxon>Gunneridae</taxon>
        <taxon>Pentapetalae</taxon>
        <taxon>rosids</taxon>
        <taxon>malvids</taxon>
        <taxon>Myrtales</taxon>
        <taxon>Lythraceae</taxon>
        <taxon>Punica</taxon>
    </lineage>
</organism>
<evidence type="ECO:0000256" key="1">
    <source>
        <dbReference type="SAM" id="MobiDB-lite"/>
    </source>
</evidence>